<dbReference type="OrthoDB" id="5679339at2"/>
<organism evidence="2 3">
    <name type="scientific">Desulfofustis glycolicus DSM 9705</name>
    <dbReference type="NCBI Taxonomy" id="1121409"/>
    <lineage>
        <taxon>Bacteria</taxon>
        <taxon>Pseudomonadati</taxon>
        <taxon>Thermodesulfobacteriota</taxon>
        <taxon>Desulfobulbia</taxon>
        <taxon>Desulfobulbales</taxon>
        <taxon>Desulfocapsaceae</taxon>
        <taxon>Desulfofustis</taxon>
    </lineage>
</organism>
<dbReference type="GO" id="GO:0003677">
    <property type="term" value="F:DNA binding"/>
    <property type="evidence" value="ECO:0007669"/>
    <property type="project" value="InterPro"/>
</dbReference>
<name>A0A1M5S396_9BACT</name>
<dbReference type="Pfam" id="PF01381">
    <property type="entry name" value="HTH_3"/>
    <property type="match status" value="1"/>
</dbReference>
<proteinExistence type="predicted"/>
<dbReference type="CDD" id="cd00093">
    <property type="entry name" value="HTH_XRE"/>
    <property type="match status" value="1"/>
</dbReference>
<dbReference type="PROSITE" id="PS50943">
    <property type="entry name" value="HTH_CROC1"/>
    <property type="match status" value="1"/>
</dbReference>
<protein>
    <submittedName>
        <fullName evidence="2">Helix-turn-helix</fullName>
    </submittedName>
</protein>
<sequence length="112" mass="11978">MSAHTDKVQIIKQNGVPAFAVIPYADYLVLTGQGGAGEATIPHEVVGLAIKNGWNLVKAWRKYLSISQKELAARAGVSQPALSQMENSDNPRSATLEKLAEALGVSVYQLTD</sequence>
<dbReference type="SUPFAM" id="SSF47413">
    <property type="entry name" value="lambda repressor-like DNA-binding domains"/>
    <property type="match status" value="1"/>
</dbReference>
<reference evidence="2 3" key="1">
    <citation type="submission" date="2016-11" db="EMBL/GenBank/DDBJ databases">
        <authorList>
            <person name="Jaros S."/>
            <person name="Januszkiewicz K."/>
            <person name="Wedrychowicz H."/>
        </authorList>
    </citation>
    <scope>NUCLEOTIDE SEQUENCE [LARGE SCALE GENOMIC DNA]</scope>
    <source>
        <strain evidence="2 3">DSM 9705</strain>
    </source>
</reference>
<dbReference type="SMART" id="SM00530">
    <property type="entry name" value="HTH_XRE"/>
    <property type="match status" value="1"/>
</dbReference>
<keyword evidence="3" id="KW-1185">Reference proteome</keyword>
<dbReference type="RefSeq" id="WP_073372907.1">
    <property type="nucleotide sequence ID" value="NZ_FQXS01000001.1"/>
</dbReference>
<evidence type="ECO:0000313" key="2">
    <source>
        <dbReference type="EMBL" id="SHH32954.1"/>
    </source>
</evidence>
<feature type="domain" description="HTH cro/C1-type" evidence="1">
    <location>
        <begin position="57"/>
        <end position="110"/>
    </location>
</feature>
<dbReference type="Proteomes" id="UP000184139">
    <property type="component" value="Unassembled WGS sequence"/>
</dbReference>
<gene>
    <name evidence="2" type="ORF">SAMN02745124_00140</name>
</gene>
<dbReference type="STRING" id="1121409.SAMN02745124_00140"/>
<dbReference type="EMBL" id="FQXS01000001">
    <property type="protein sequence ID" value="SHH32954.1"/>
    <property type="molecule type" value="Genomic_DNA"/>
</dbReference>
<evidence type="ECO:0000313" key="3">
    <source>
        <dbReference type="Proteomes" id="UP000184139"/>
    </source>
</evidence>
<dbReference type="InterPro" id="IPR001387">
    <property type="entry name" value="Cro/C1-type_HTH"/>
</dbReference>
<evidence type="ECO:0000259" key="1">
    <source>
        <dbReference type="PROSITE" id="PS50943"/>
    </source>
</evidence>
<dbReference type="InterPro" id="IPR010982">
    <property type="entry name" value="Lambda_DNA-bd_dom_sf"/>
</dbReference>
<dbReference type="Gene3D" id="1.10.260.40">
    <property type="entry name" value="lambda repressor-like DNA-binding domains"/>
    <property type="match status" value="1"/>
</dbReference>
<accession>A0A1M5S396</accession>
<dbReference type="AlphaFoldDB" id="A0A1M5S396"/>